<reference evidence="2 3" key="1">
    <citation type="submission" date="2018-11" db="EMBL/GenBank/DDBJ databases">
        <title>Sequencing the genomes of 1000 actinobacteria strains.</title>
        <authorList>
            <person name="Klenk H.-P."/>
        </authorList>
    </citation>
    <scope>NUCLEOTIDE SEQUENCE [LARGE SCALE GENOMIC DNA]</scope>
    <source>
        <strain evidence="2 3">DSM 12652</strain>
    </source>
</reference>
<feature type="region of interest" description="Disordered" evidence="1">
    <location>
        <begin position="35"/>
        <end position="58"/>
    </location>
</feature>
<dbReference type="AlphaFoldDB" id="A0A3N2CS92"/>
<accession>A0A3N2CS92</accession>
<name>A0A3N2CS92_9ACTN</name>
<keyword evidence="3" id="KW-1185">Reference proteome</keyword>
<proteinExistence type="predicted"/>
<evidence type="ECO:0000313" key="2">
    <source>
        <dbReference type="EMBL" id="ROR90114.1"/>
    </source>
</evidence>
<gene>
    <name evidence="2" type="ORF">EDD33_0949</name>
</gene>
<evidence type="ECO:0000256" key="1">
    <source>
        <dbReference type="SAM" id="MobiDB-lite"/>
    </source>
</evidence>
<dbReference type="EMBL" id="RKHO01000001">
    <property type="protein sequence ID" value="ROR90114.1"/>
    <property type="molecule type" value="Genomic_DNA"/>
</dbReference>
<evidence type="ECO:0000313" key="3">
    <source>
        <dbReference type="Proteomes" id="UP000281738"/>
    </source>
</evidence>
<dbReference type="Proteomes" id="UP000281738">
    <property type="component" value="Unassembled WGS sequence"/>
</dbReference>
<organism evidence="2 3">
    <name type="scientific">Nocardioides aurantiacus</name>
    <dbReference type="NCBI Taxonomy" id="86796"/>
    <lineage>
        <taxon>Bacteria</taxon>
        <taxon>Bacillati</taxon>
        <taxon>Actinomycetota</taxon>
        <taxon>Actinomycetes</taxon>
        <taxon>Propionibacteriales</taxon>
        <taxon>Nocardioidaceae</taxon>
        <taxon>Nocardioides</taxon>
    </lineage>
</organism>
<comment type="caution">
    <text evidence="2">The sequence shown here is derived from an EMBL/GenBank/DDBJ whole genome shotgun (WGS) entry which is preliminary data.</text>
</comment>
<sequence>MDARAATTPPVPVGQRVGLVLVSHPPRTLVRPTRRVERGTPAAGVRWGGRTTSTGADR</sequence>
<protein>
    <submittedName>
        <fullName evidence="2">Uncharacterized protein</fullName>
    </submittedName>
</protein>